<dbReference type="GO" id="GO:0016279">
    <property type="term" value="F:protein-lysine N-methyltransferase activity"/>
    <property type="evidence" value="ECO:0007669"/>
    <property type="project" value="UniProtKB-ARBA"/>
</dbReference>
<feature type="compositionally biased region" description="Low complexity" evidence="1">
    <location>
        <begin position="644"/>
        <end position="662"/>
    </location>
</feature>
<feature type="compositionally biased region" description="Polar residues" evidence="1">
    <location>
        <begin position="302"/>
        <end position="311"/>
    </location>
</feature>
<keyword evidence="3" id="KW-1185">Reference proteome</keyword>
<feature type="region of interest" description="Disordered" evidence="1">
    <location>
        <begin position="216"/>
        <end position="238"/>
    </location>
</feature>
<feature type="compositionally biased region" description="Low complexity" evidence="1">
    <location>
        <begin position="280"/>
        <end position="295"/>
    </location>
</feature>
<feature type="compositionally biased region" description="Low complexity" evidence="1">
    <location>
        <begin position="323"/>
        <end position="340"/>
    </location>
</feature>
<gene>
    <name evidence="2" type="ORF">CXG81DRAFT_19153</name>
</gene>
<sequence length="853" mass="89936">MPMPTPTPTPPHGERPLTTDHLLAWVRAHGGTWHPALRIGTPPNDPDGGRGVYAVANKTTPLPQPDAVFAHLPDACVLSLRTLTLHHGPTHPAAAFLAATAATASAASDAGVEAEHPASTAGLDLPRYGDLFALAIAMVHAAHDPASHWRPYLDTLPTRYDDPLWWSPRVRAAMARTPAAAQTDVLERLLRRLAAWLAACDDPAIVECTVTPTRPAWASGRPAKRSAPETDAASAPTTARRVDYSYERLRWAFSGIMSRAFPDRPANKASMRISSVKTPASASASAAASMPTVPSAEKETPVTASTPSLEATSLADPCDALDSSTSHTPAAPASAPPAATKRLARVQTDELDVQITQIALFPLLDLLNHNPDARIEWVFDDTGVAFVNREPDLRRPGSAVHPASPAEASTIKDDGLTDEWIPVVNNYGGKGNEMLMCKYGFVMEANPYDYVRVALRCPAPSAADPPARVAVATQRMDLLAWYTGARQPRSCLLFASDPFPTHLLQCARLFAAADWEIAALHTAGPPPHADPSDTSDVPFPRLAWHSELRGYAALDGALAGLVADNQAAALAQTALLARLADAEADAGPDAVARDRDAARMLGIYVAGQARILASARNAVSTIRDETLAFAASKGTASADPWRVAPSKPAADAAPAPEAEPEPGAALGASLVAEVAQYPARAAAVCRVVARARAQARAQRPAAGAAHDVETDVLVVAWTAALHAWAALASPRVQLAGALLAAVPLSMRDEAAQWWQSDAAAAVVARRAPRDCFAPVAELPDGPVAAAAAMPWLLPLGYAVVTQLSVAIPRRLVPSAATTVPLRVRAIHLDDWRAWCRVHVALATDAASGEIERP</sequence>
<name>A0A4P9X7S7_9FUNG</name>
<dbReference type="OrthoDB" id="42889at2759"/>
<accession>A0A4P9X7S7</accession>
<dbReference type="InterPro" id="IPR046341">
    <property type="entry name" value="SET_dom_sf"/>
</dbReference>
<dbReference type="STRING" id="1555241.A0A4P9X7S7"/>
<evidence type="ECO:0000256" key="1">
    <source>
        <dbReference type="SAM" id="MobiDB-lite"/>
    </source>
</evidence>
<reference evidence="3" key="1">
    <citation type="journal article" date="2018" name="Nat. Microbiol.">
        <title>Leveraging single-cell genomics to expand the fungal tree of life.</title>
        <authorList>
            <person name="Ahrendt S.R."/>
            <person name="Quandt C.A."/>
            <person name="Ciobanu D."/>
            <person name="Clum A."/>
            <person name="Salamov A."/>
            <person name="Andreopoulos B."/>
            <person name="Cheng J.F."/>
            <person name="Woyke T."/>
            <person name="Pelin A."/>
            <person name="Henrissat B."/>
            <person name="Reynolds N.K."/>
            <person name="Benny G.L."/>
            <person name="Smith M.E."/>
            <person name="James T.Y."/>
            <person name="Grigoriev I.V."/>
        </authorList>
    </citation>
    <scope>NUCLEOTIDE SEQUENCE [LARGE SCALE GENOMIC DNA]</scope>
    <source>
        <strain evidence="3">ATCC 52028</strain>
    </source>
</reference>
<organism evidence="2 3">
    <name type="scientific">Caulochytrium protostelioides</name>
    <dbReference type="NCBI Taxonomy" id="1555241"/>
    <lineage>
        <taxon>Eukaryota</taxon>
        <taxon>Fungi</taxon>
        <taxon>Fungi incertae sedis</taxon>
        <taxon>Chytridiomycota</taxon>
        <taxon>Chytridiomycota incertae sedis</taxon>
        <taxon>Chytridiomycetes</taxon>
        <taxon>Caulochytriales</taxon>
        <taxon>Caulochytriaceae</taxon>
        <taxon>Caulochytrium</taxon>
    </lineage>
</organism>
<dbReference type="SUPFAM" id="SSF82199">
    <property type="entry name" value="SET domain"/>
    <property type="match status" value="1"/>
</dbReference>
<proteinExistence type="predicted"/>
<dbReference type="PANTHER" id="PTHR13271:SF151">
    <property type="entry name" value="SET DOMAIN-CONTAINING PROTEIN 4"/>
    <property type="match status" value="1"/>
</dbReference>
<dbReference type="Proteomes" id="UP000274922">
    <property type="component" value="Unassembled WGS sequence"/>
</dbReference>
<evidence type="ECO:0000313" key="2">
    <source>
        <dbReference type="EMBL" id="RKP01011.1"/>
    </source>
</evidence>
<feature type="region of interest" description="Disordered" evidence="1">
    <location>
        <begin position="638"/>
        <end position="662"/>
    </location>
</feature>
<evidence type="ECO:0000313" key="3">
    <source>
        <dbReference type="Proteomes" id="UP000274922"/>
    </source>
</evidence>
<evidence type="ECO:0008006" key="4">
    <source>
        <dbReference type="Google" id="ProtNLM"/>
    </source>
</evidence>
<dbReference type="EMBL" id="ML014189">
    <property type="protein sequence ID" value="RKP01011.1"/>
    <property type="molecule type" value="Genomic_DNA"/>
</dbReference>
<dbReference type="InterPro" id="IPR050600">
    <property type="entry name" value="SETD3_SETD6_MTase"/>
</dbReference>
<dbReference type="PANTHER" id="PTHR13271">
    <property type="entry name" value="UNCHARACTERIZED PUTATIVE METHYLTRANSFERASE"/>
    <property type="match status" value="1"/>
</dbReference>
<dbReference type="Gene3D" id="3.90.1410.10">
    <property type="entry name" value="set domain protein methyltransferase, domain 1"/>
    <property type="match status" value="1"/>
</dbReference>
<dbReference type="AlphaFoldDB" id="A0A4P9X7S7"/>
<feature type="region of interest" description="Disordered" evidence="1">
    <location>
        <begin position="280"/>
        <end position="341"/>
    </location>
</feature>
<protein>
    <recommendedName>
        <fullName evidence="4">SET domain-containing protein</fullName>
    </recommendedName>
</protein>